<dbReference type="EMBL" id="RJKE01000001">
    <property type="protein sequence ID" value="ROO89067.1"/>
    <property type="molecule type" value="Genomic_DNA"/>
</dbReference>
<dbReference type="PANTHER" id="PTHR43046">
    <property type="entry name" value="GDP-MANNOSE MANNOSYL HYDROLASE"/>
    <property type="match status" value="1"/>
</dbReference>
<evidence type="ECO:0000313" key="8">
    <source>
        <dbReference type="Proteomes" id="UP000272400"/>
    </source>
</evidence>
<keyword evidence="3 5" id="KW-0378">Hydrolase</keyword>
<dbReference type="PANTHER" id="PTHR43046:SF12">
    <property type="entry name" value="GDP-MANNOSE MANNOSYL HYDROLASE"/>
    <property type="match status" value="1"/>
</dbReference>
<dbReference type="PROSITE" id="PS51462">
    <property type="entry name" value="NUDIX"/>
    <property type="match status" value="1"/>
</dbReference>
<keyword evidence="4" id="KW-0460">Magnesium</keyword>
<evidence type="ECO:0000256" key="1">
    <source>
        <dbReference type="ARBA" id="ARBA00001946"/>
    </source>
</evidence>
<dbReference type="AlphaFoldDB" id="A0A3N1D6A6"/>
<dbReference type="InterPro" id="IPR020476">
    <property type="entry name" value="Nudix_hydrolase"/>
</dbReference>
<dbReference type="InterPro" id="IPR020084">
    <property type="entry name" value="NUDIX_hydrolase_CS"/>
</dbReference>
<comment type="caution">
    <text evidence="7">The sequence shown here is derived from an EMBL/GenBank/DDBJ whole genome shotgun (WGS) entry which is preliminary data.</text>
</comment>
<dbReference type="OrthoDB" id="4247482at2"/>
<feature type="domain" description="Nudix hydrolase" evidence="6">
    <location>
        <begin position="11"/>
        <end position="139"/>
    </location>
</feature>
<evidence type="ECO:0000313" key="7">
    <source>
        <dbReference type="EMBL" id="ROO89067.1"/>
    </source>
</evidence>
<sequence length="159" mass="17440">MSTDWGAGRSRPFVAAGVLFFDEWDRVLLVVPTYKDDLDIPGGYVEGGETPWEAAVREVREELGISPPIGRLLVTDWAPDDVEGDKVLYVFDGGRIGADLISEIRLDPGEIAAIAFHPLSEVPTLTIARLARRVQQAGVARATGGTLYLEHGRPFEPRR</sequence>
<dbReference type="RefSeq" id="WP_123668222.1">
    <property type="nucleotide sequence ID" value="NZ_RJKE01000001.1"/>
</dbReference>
<evidence type="ECO:0000256" key="5">
    <source>
        <dbReference type="RuleBase" id="RU003476"/>
    </source>
</evidence>
<reference evidence="7 8" key="1">
    <citation type="submission" date="2018-11" db="EMBL/GenBank/DDBJ databases">
        <title>Sequencing the genomes of 1000 actinobacteria strains.</title>
        <authorList>
            <person name="Klenk H.-P."/>
        </authorList>
    </citation>
    <scope>NUCLEOTIDE SEQUENCE [LARGE SCALE GENOMIC DNA]</scope>
    <source>
        <strain evidence="7 8">DSM 44254</strain>
    </source>
</reference>
<protein>
    <submittedName>
        <fullName evidence="7">ADP-ribose pyrophosphatase YjhB (NUDIX family)</fullName>
    </submittedName>
</protein>
<evidence type="ECO:0000256" key="2">
    <source>
        <dbReference type="ARBA" id="ARBA00005582"/>
    </source>
</evidence>
<dbReference type="CDD" id="cd18876">
    <property type="entry name" value="NUDIX_Hydrolase"/>
    <property type="match status" value="1"/>
</dbReference>
<dbReference type="InterPro" id="IPR015797">
    <property type="entry name" value="NUDIX_hydrolase-like_dom_sf"/>
</dbReference>
<evidence type="ECO:0000256" key="3">
    <source>
        <dbReference type="ARBA" id="ARBA00022801"/>
    </source>
</evidence>
<dbReference type="Pfam" id="PF00293">
    <property type="entry name" value="NUDIX"/>
    <property type="match status" value="1"/>
</dbReference>
<evidence type="ECO:0000256" key="4">
    <source>
        <dbReference type="ARBA" id="ARBA00022842"/>
    </source>
</evidence>
<dbReference type="PROSITE" id="PS00893">
    <property type="entry name" value="NUDIX_BOX"/>
    <property type="match status" value="1"/>
</dbReference>
<proteinExistence type="inferred from homology"/>
<name>A0A3N1D6A6_9ACTN</name>
<organism evidence="7 8">
    <name type="scientific">Actinocorallia herbida</name>
    <dbReference type="NCBI Taxonomy" id="58109"/>
    <lineage>
        <taxon>Bacteria</taxon>
        <taxon>Bacillati</taxon>
        <taxon>Actinomycetota</taxon>
        <taxon>Actinomycetes</taxon>
        <taxon>Streptosporangiales</taxon>
        <taxon>Thermomonosporaceae</taxon>
        <taxon>Actinocorallia</taxon>
    </lineage>
</organism>
<dbReference type="InterPro" id="IPR000086">
    <property type="entry name" value="NUDIX_hydrolase_dom"/>
</dbReference>
<keyword evidence="8" id="KW-1185">Reference proteome</keyword>
<comment type="cofactor">
    <cofactor evidence="1">
        <name>Mg(2+)</name>
        <dbReference type="ChEBI" id="CHEBI:18420"/>
    </cofactor>
</comment>
<dbReference type="SUPFAM" id="SSF55811">
    <property type="entry name" value="Nudix"/>
    <property type="match status" value="1"/>
</dbReference>
<dbReference type="Gene3D" id="3.90.79.10">
    <property type="entry name" value="Nucleoside Triphosphate Pyrophosphohydrolase"/>
    <property type="match status" value="1"/>
</dbReference>
<gene>
    <name evidence="7" type="ORF">EDD29_6754</name>
</gene>
<comment type="similarity">
    <text evidence="2 5">Belongs to the Nudix hydrolase family.</text>
</comment>
<evidence type="ECO:0000259" key="6">
    <source>
        <dbReference type="PROSITE" id="PS51462"/>
    </source>
</evidence>
<accession>A0A3N1D6A6</accession>
<dbReference type="PRINTS" id="PR00502">
    <property type="entry name" value="NUDIXFAMILY"/>
</dbReference>
<dbReference type="GO" id="GO:0016787">
    <property type="term" value="F:hydrolase activity"/>
    <property type="evidence" value="ECO:0007669"/>
    <property type="project" value="UniProtKB-KW"/>
</dbReference>
<dbReference type="Proteomes" id="UP000272400">
    <property type="component" value="Unassembled WGS sequence"/>
</dbReference>